<evidence type="ECO:0008006" key="3">
    <source>
        <dbReference type="Google" id="ProtNLM"/>
    </source>
</evidence>
<name>A0AAU7KJ43_9GAMM</name>
<gene>
    <name evidence="2" type="ORF">NFG58_01955</name>
</gene>
<sequence length="169" mass="18484">MTRGKMGWAAVAMLTLAGCASTSQPQTAAEMFDCDALNQAVASADNDFTDIKGRFDDTRLTRSWETDVQAFHDSCLITSAQRPDHYSCFGRMDSDDPRGALVAGGEALGQCLGSDWTSTRETSDRLVFSRAGSDTTVTLETFLNDRGRRMGSLDVWQHPDDQRLESTDG</sequence>
<dbReference type="RefSeq" id="WP_124804995.1">
    <property type="nucleotide sequence ID" value="NZ_CP098827.1"/>
</dbReference>
<dbReference type="PROSITE" id="PS51257">
    <property type="entry name" value="PROKAR_LIPOPROTEIN"/>
    <property type="match status" value="1"/>
</dbReference>
<accession>A0AAU7KJ43</accession>
<keyword evidence="1" id="KW-0732">Signal</keyword>
<protein>
    <recommendedName>
        <fullName evidence="3">DUF3617 family protein</fullName>
    </recommendedName>
</protein>
<dbReference type="AlphaFoldDB" id="A0AAU7KJ43"/>
<dbReference type="EMBL" id="CP098827">
    <property type="protein sequence ID" value="XBO71505.1"/>
    <property type="molecule type" value="Genomic_DNA"/>
</dbReference>
<evidence type="ECO:0000313" key="2">
    <source>
        <dbReference type="EMBL" id="XBO71505.1"/>
    </source>
</evidence>
<reference evidence="2" key="1">
    <citation type="submission" date="2022-06" db="EMBL/GenBank/DDBJ databases">
        <title>A novel DMS-producing enzyme.</title>
        <authorList>
            <person name="Zhang Y."/>
        </authorList>
    </citation>
    <scope>NUCLEOTIDE SEQUENCE</scope>
    <source>
        <strain evidence="2">RT37</strain>
    </source>
</reference>
<evidence type="ECO:0000256" key="1">
    <source>
        <dbReference type="SAM" id="SignalP"/>
    </source>
</evidence>
<proteinExistence type="predicted"/>
<organism evidence="2">
    <name type="scientific">Halomonas sp. RT37</name>
    <dbReference type="NCBI Taxonomy" id="2950872"/>
    <lineage>
        <taxon>Bacteria</taxon>
        <taxon>Pseudomonadati</taxon>
        <taxon>Pseudomonadota</taxon>
        <taxon>Gammaproteobacteria</taxon>
        <taxon>Oceanospirillales</taxon>
        <taxon>Halomonadaceae</taxon>
        <taxon>Halomonas</taxon>
    </lineage>
</organism>
<feature type="signal peptide" evidence="1">
    <location>
        <begin position="1"/>
        <end position="28"/>
    </location>
</feature>
<feature type="chain" id="PRO_5043649871" description="DUF3617 family protein" evidence="1">
    <location>
        <begin position="29"/>
        <end position="169"/>
    </location>
</feature>